<accession>A0A7S4EPF6</accession>
<reference evidence="2" key="1">
    <citation type="submission" date="2021-01" db="EMBL/GenBank/DDBJ databases">
        <authorList>
            <person name="Corre E."/>
            <person name="Pelletier E."/>
            <person name="Niang G."/>
            <person name="Scheremetjew M."/>
            <person name="Finn R."/>
            <person name="Kale V."/>
            <person name="Holt S."/>
            <person name="Cochrane G."/>
            <person name="Meng A."/>
            <person name="Brown T."/>
            <person name="Cohen L."/>
        </authorList>
    </citation>
    <scope>NUCLEOTIDE SEQUENCE</scope>
    <source>
        <strain evidence="2">10249 10 AB</strain>
    </source>
</reference>
<feature type="region of interest" description="Disordered" evidence="1">
    <location>
        <begin position="41"/>
        <end position="83"/>
    </location>
</feature>
<sequence length="103" mass="12034">MEPEATDGQQKKEYLVSHNQGRGGQQPWKFRIFWIQNLYPNIGKNNSSDSSNNNKNNSNRTRRTSPKPASNTDWGPDEPPGVLFCFPLRGRTRRGRAWRNYRR</sequence>
<dbReference type="AlphaFoldDB" id="A0A7S4EPF6"/>
<protein>
    <submittedName>
        <fullName evidence="2">Uncharacterized protein</fullName>
    </submittedName>
</protein>
<name>A0A7S4EPF6_9STRA</name>
<gene>
    <name evidence="2" type="ORF">PAUS00366_LOCUS18785</name>
</gene>
<dbReference type="EMBL" id="HBIX01027801">
    <property type="protein sequence ID" value="CAE0726028.1"/>
    <property type="molecule type" value="Transcribed_RNA"/>
</dbReference>
<feature type="region of interest" description="Disordered" evidence="1">
    <location>
        <begin position="1"/>
        <end position="25"/>
    </location>
</feature>
<proteinExistence type="predicted"/>
<evidence type="ECO:0000313" key="2">
    <source>
        <dbReference type="EMBL" id="CAE0726028.1"/>
    </source>
</evidence>
<feature type="compositionally biased region" description="Low complexity" evidence="1">
    <location>
        <begin position="44"/>
        <end position="59"/>
    </location>
</feature>
<organism evidence="2">
    <name type="scientific">Pseudo-nitzschia australis</name>
    <dbReference type="NCBI Taxonomy" id="44445"/>
    <lineage>
        <taxon>Eukaryota</taxon>
        <taxon>Sar</taxon>
        <taxon>Stramenopiles</taxon>
        <taxon>Ochrophyta</taxon>
        <taxon>Bacillariophyta</taxon>
        <taxon>Bacillariophyceae</taxon>
        <taxon>Bacillariophycidae</taxon>
        <taxon>Bacillariales</taxon>
        <taxon>Bacillariaceae</taxon>
        <taxon>Pseudo-nitzschia</taxon>
    </lineage>
</organism>
<evidence type="ECO:0000256" key="1">
    <source>
        <dbReference type="SAM" id="MobiDB-lite"/>
    </source>
</evidence>